<dbReference type="AlphaFoldDB" id="A0A9X5AT79"/>
<sequence length="307" mass="32266">MGQMSTAESRRDPDPAPTRLIDGIAALMGRVDAVLVDQWGVLHAGGDAFPPAVAALRTIAASGKPIVVLSNSGRRAAPNAARMIEAGVPAGLVEAVVTSGEVLWRCFAEGRDIDGLRPRALHVVARTAADVAEWFDGLTEPRPVAALDEADAILVLSLPDGLALDDFDDLVRAGLARGLPMICANPDRVAPRDGGRLLVSSGALAARYAEAGGTVRSVGKPCRTFFEAAIARFTHLPRGRILMIGDSMEHDVAGGAALGLSTLFVCGGIHRSAFERLDDPAEIGRRIGRLAREHGVPPPDFAIDMLR</sequence>
<dbReference type="Pfam" id="PF13344">
    <property type="entry name" value="Hydrolase_6"/>
    <property type="match status" value="1"/>
</dbReference>
<dbReference type="InterPro" id="IPR036412">
    <property type="entry name" value="HAD-like_sf"/>
</dbReference>
<name>A0A9X5AT79_9BRAD</name>
<proteinExistence type="predicted"/>
<keyword evidence="1" id="KW-0378">Hydrolase</keyword>
<gene>
    <name evidence="1" type="ORF">GJ689_13070</name>
</gene>
<dbReference type="GO" id="GO:0005737">
    <property type="term" value="C:cytoplasm"/>
    <property type="evidence" value="ECO:0007669"/>
    <property type="project" value="TreeGrafter"/>
</dbReference>
<dbReference type="InterPro" id="IPR023214">
    <property type="entry name" value="HAD_sf"/>
</dbReference>
<dbReference type="GO" id="GO:0016791">
    <property type="term" value="F:phosphatase activity"/>
    <property type="evidence" value="ECO:0007669"/>
    <property type="project" value="TreeGrafter"/>
</dbReference>
<reference evidence="1 2" key="1">
    <citation type="submission" date="2019-11" db="EMBL/GenBank/DDBJ databases">
        <title>Whole-genome sequence of Rhodoplanes serenus DSM 18633, type strain.</title>
        <authorList>
            <person name="Kyndt J.A."/>
            <person name="Meyer T.E."/>
        </authorList>
    </citation>
    <scope>NUCLEOTIDE SEQUENCE [LARGE SCALE GENOMIC DNA]</scope>
    <source>
        <strain evidence="1 2">DSM 18633</strain>
    </source>
</reference>
<dbReference type="NCBIfam" id="TIGR01459">
    <property type="entry name" value="HAD-SF-IIA-hyp4"/>
    <property type="match status" value="1"/>
</dbReference>
<comment type="caution">
    <text evidence="1">The sequence shown here is derived from an EMBL/GenBank/DDBJ whole genome shotgun (WGS) entry which is preliminary data.</text>
</comment>
<dbReference type="EMBL" id="WNKV01000009">
    <property type="protein sequence ID" value="MTW17134.1"/>
    <property type="molecule type" value="Genomic_DNA"/>
</dbReference>
<dbReference type="SUPFAM" id="SSF56784">
    <property type="entry name" value="HAD-like"/>
    <property type="match status" value="1"/>
</dbReference>
<evidence type="ECO:0000313" key="2">
    <source>
        <dbReference type="Proteomes" id="UP000438991"/>
    </source>
</evidence>
<dbReference type="Pfam" id="PF13242">
    <property type="entry name" value="Hydrolase_like"/>
    <property type="match status" value="1"/>
</dbReference>
<organism evidence="1 2">
    <name type="scientific">Rhodoplanes serenus</name>
    <dbReference type="NCBI Taxonomy" id="200615"/>
    <lineage>
        <taxon>Bacteria</taxon>
        <taxon>Pseudomonadati</taxon>
        <taxon>Pseudomonadota</taxon>
        <taxon>Alphaproteobacteria</taxon>
        <taxon>Hyphomicrobiales</taxon>
        <taxon>Nitrobacteraceae</taxon>
        <taxon>Rhodoplanes</taxon>
    </lineage>
</organism>
<accession>A0A9X5AT79</accession>
<dbReference type="Gene3D" id="3.40.50.1000">
    <property type="entry name" value="HAD superfamily/HAD-like"/>
    <property type="match status" value="2"/>
</dbReference>
<evidence type="ECO:0000313" key="1">
    <source>
        <dbReference type="EMBL" id="MTW17134.1"/>
    </source>
</evidence>
<dbReference type="Proteomes" id="UP000438991">
    <property type="component" value="Unassembled WGS sequence"/>
</dbReference>
<dbReference type="InterPro" id="IPR006357">
    <property type="entry name" value="HAD-SF_hydro_IIA"/>
</dbReference>
<protein>
    <submittedName>
        <fullName evidence="1">TIGR01459 family HAD-type hydrolase</fullName>
    </submittedName>
</protein>
<dbReference type="PANTHER" id="PTHR19288">
    <property type="entry name" value="4-NITROPHENYLPHOSPHATASE-RELATED"/>
    <property type="match status" value="1"/>
</dbReference>
<dbReference type="PANTHER" id="PTHR19288:SF90">
    <property type="entry name" value="OS08G0542600 PROTEIN"/>
    <property type="match status" value="1"/>
</dbReference>
<dbReference type="InterPro" id="IPR006356">
    <property type="entry name" value="HAD-SF_hydro_IIA_hyp3"/>
</dbReference>